<dbReference type="PANTHER" id="PTHR43409:SF16">
    <property type="entry name" value="SLR0320 PROTEIN"/>
    <property type="match status" value="1"/>
</dbReference>
<keyword evidence="3" id="KW-0479">Metal-binding</keyword>
<name>A0ABS6RVI6_9BACT</name>
<evidence type="ECO:0000259" key="7">
    <source>
        <dbReference type="PROSITE" id="PS51918"/>
    </source>
</evidence>
<dbReference type="InterPro" id="IPR051198">
    <property type="entry name" value="BchE-like"/>
</dbReference>
<accession>A0ABS6RVI6</accession>
<dbReference type="InterPro" id="IPR034466">
    <property type="entry name" value="Methyltransferase_Class_B"/>
</dbReference>
<dbReference type="PROSITE" id="PS51918">
    <property type="entry name" value="RADICAL_SAM"/>
    <property type="match status" value="1"/>
</dbReference>
<evidence type="ECO:0000313" key="8">
    <source>
        <dbReference type="EMBL" id="MBV6340637.1"/>
    </source>
</evidence>
<keyword evidence="9" id="KW-1185">Reference proteome</keyword>
<dbReference type="EMBL" id="JABXWD010000037">
    <property type="protein sequence ID" value="MBV6340637.1"/>
    <property type="molecule type" value="Genomic_DNA"/>
</dbReference>
<dbReference type="SFLD" id="SFLDG01082">
    <property type="entry name" value="B12-binding_domain_containing"/>
    <property type="match status" value="1"/>
</dbReference>
<reference evidence="8 9" key="1">
    <citation type="journal article" date="2020" name="J Geophys Res Biogeosci">
        <title>Magnetotaxis as an Adaptation to Enable Bacterial Shuttling of Microbial Sulfur and Sulfur Cycling Across Aquatic Oxic#Anoxic Interfaces.</title>
        <authorList>
            <person name="Li J."/>
            <person name="Liu P."/>
            <person name="Wang J."/>
            <person name="Roberts A.P."/>
            <person name="Pan Y."/>
        </authorList>
    </citation>
    <scope>NUCLEOTIDE SEQUENCE [LARGE SCALE GENOMIC DNA]</scope>
    <source>
        <strain evidence="8 9">MYR-1_YQ</strain>
    </source>
</reference>
<gene>
    <name evidence="8" type="ORF">HWQ67_03480</name>
</gene>
<keyword evidence="5" id="KW-0411">Iron-sulfur</keyword>
<dbReference type="SMART" id="SM00729">
    <property type="entry name" value="Elp3"/>
    <property type="match status" value="1"/>
</dbReference>
<evidence type="ECO:0000313" key="9">
    <source>
        <dbReference type="Proteomes" id="UP001196980"/>
    </source>
</evidence>
<dbReference type="InterPro" id="IPR007197">
    <property type="entry name" value="rSAM"/>
</dbReference>
<dbReference type="Proteomes" id="UP001196980">
    <property type="component" value="Unassembled WGS sequence"/>
</dbReference>
<comment type="caution">
    <text evidence="8">The sequence shown here is derived from an EMBL/GenBank/DDBJ whole genome shotgun (WGS) entry which is preliminary data.</text>
</comment>
<keyword evidence="2" id="KW-0949">S-adenosyl-L-methionine</keyword>
<dbReference type="CDD" id="cd01335">
    <property type="entry name" value="Radical_SAM"/>
    <property type="match status" value="1"/>
</dbReference>
<evidence type="ECO:0000256" key="2">
    <source>
        <dbReference type="ARBA" id="ARBA00022691"/>
    </source>
</evidence>
<protein>
    <submittedName>
        <fullName evidence="8">Radical SAM protein</fullName>
    </submittedName>
</protein>
<dbReference type="SFLD" id="SFLDS00029">
    <property type="entry name" value="Radical_SAM"/>
    <property type="match status" value="1"/>
</dbReference>
<proteinExistence type="predicted"/>
<dbReference type="Pfam" id="PF04055">
    <property type="entry name" value="Radical_SAM"/>
    <property type="match status" value="1"/>
</dbReference>
<feature type="domain" description="Radical SAM core" evidence="7">
    <location>
        <begin position="200"/>
        <end position="434"/>
    </location>
</feature>
<dbReference type="PROSITE" id="PS51332">
    <property type="entry name" value="B12_BINDING"/>
    <property type="match status" value="1"/>
</dbReference>
<sequence>MLDYNKIAFIVPPVSLNEIYGGLSKVGAVSPPLNLLLLAAIVRKNGYEPHIIDSPALGLSYKDVVTRLLRINPKYVGLTAMTPHIMQAGKLAKLIRENVPEALILLGGAHISSVPEETMIRFQEIDVGFIGEADYSLPEFLDMARQNNSNAVRGIIIRANGQLRKTDDRVEKITLDKLPFYAWDVLEGFPHVYTPPLFTTHRIPATPVLTSRGCSGKCIFCYSGCHKTISAHSAEYITEMLKYLKKTYKIKEFMIFDDNFVMHRQNLIKFLNLMITEKLSLTWSCNARVDMVDDKLLRLMAKAGCWQVSYGIETGSQEIMDRLEKNITIEKVQYAIEASRKAGIRTVGYFMLGHFGETQKTMQETIKFACDLGLDDFRLSFFTPLPGTKALRIADQYGELDNEWAKMNLFSPVFIPYGMKREQLIAEQKRMLRKFFFRPKVIFSYLKMIKRPILAIKGAYLFANYVLHRN</sequence>
<evidence type="ECO:0000256" key="4">
    <source>
        <dbReference type="ARBA" id="ARBA00023004"/>
    </source>
</evidence>
<comment type="cofactor">
    <cofactor evidence="1">
        <name>[4Fe-4S] cluster</name>
        <dbReference type="ChEBI" id="CHEBI:49883"/>
    </cofactor>
</comment>
<dbReference type="RefSeq" id="WP_218251257.1">
    <property type="nucleotide sequence ID" value="NZ_JABXWD010000037.1"/>
</dbReference>
<dbReference type="PANTHER" id="PTHR43409">
    <property type="entry name" value="ANAEROBIC MAGNESIUM-PROTOPORPHYRIN IX MONOMETHYL ESTER CYCLASE-RELATED"/>
    <property type="match status" value="1"/>
</dbReference>
<organism evidence="8 9">
    <name type="scientific">Candidatus Magnetobacterium casense</name>
    <dbReference type="NCBI Taxonomy" id="1455061"/>
    <lineage>
        <taxon>Bacteria</taxon>
        <taxon>Pseudomonadati</taxon>
        <taxon>Nitrospirota</taxon>
        <taxon>Thermodesulfovibrionia</taxon>
        <taxon>Thermodesulfovibrionales</taxon>
        <taxon>Candidatus Magnetobacteriaceae</taxon>
        <taxon>Candidatus Magnetobacterium</taxon>
    </lineage>
</organism>
<evidence type="ECO:0000256" key="5">
    <source>
        <dbReference type="ARBA" id="ARBA00023014"/>
    </source>
</evidence>
<dbReference type="SFLD" id="SFLDG01123">
    <property type="entry name" value="methyltransferase_(Class_B)"/>
    <property type="match status" value="1"/>
</dbReference>
<dbReference type="InterPro" id="IPR006158">
    <property type="entry name" value="Cobalamin-bd"/>
</dbReference>
<evidence type="ECO:0000259" key="6">
    <source>
        <dbReference type="PROSITE" id="PS51332"/>
    </source>
</evidence>
<dbReference type="Pfam" id="PF02310">
    <property type="entry name" value="B12-binding"/>
    <property type="match status" value="1"/>
</dbReference>
<dbReference type="InterPro" id="IPR006638">
    <property type="entry name" value="Elp3/MiaA/NifB-like_rSAM"/>
</dbReference>
<feature type="domain" description="B12-binding" evidence="6">
    <location>
        <begin position="18"/>
        <end position="151"/>
    </location>
</feature>
<evidence type="ECO:0000256" key="1">
    <source>
        <dbReference type="ARBA" id="ARBA00001966"/>
    </source>
</evidence>
<evidence type="ECO:0000256" key="3">
    <source>
        <dbReference type="ARBA" id="ARBA00022723"/>
    </source>
</evidence>
<keyword evidence="4" id="KW-0408">Iron</keyword>